<protein>
    <submittedName>
        <fullName evidence="1">Uncharacterized protein</fullName>
    </submittedName>
</protein>
<name>A0A644YUL6_9ZZZZ</name>
<evidence type="ECO:0000313" key="1">
    <source>
        <dbReference type="EMBL" id="MPM32007.1"/>
    </source>
</evidence>
<dbReference type="EMBL" id="VSSQ01006238">
    <property type="protein sequence ID" value="MPM32007.1"/>
    <property type="molecule type" value="Genomic_DNA"/>
</dbReference>
<sequence>MFKEGDKRGCYGGYLVGRDVHKVNIFATDDRIVCLKTAFDPFVGDKSVLCNVYIGLGHHFLLLILCTHIDNPFGGHVYFTFVYFAVRCFNKTKVVDFCVDTK</sequence>
<gene>
    <name evidence="1" type="ORF">SDC9_78565</name>
</gene>
<dbReference type="AlphaFoldDB" id="A0A644YUL6"/>
<organism evidence="1">
    <name type="scientific">bioreactor metagenome</name>
    <dbReference type="NCBI Taxonomy" id="1076179"/>
    <lineage>
        <taxon>unclassified sequences</taxon>
        <taxon>metagenomes</taxon>
        <taxon>ecological metagenomes</taxon>
    </lineage>
</organism>
<proteinExistence type="predicted"/>
<comment type="caution">
    <text evidence="1">The sequence shown here is derived from an EMBL/GenBank/DDBJ whole genome shotgun (WGS) entry which is preliminary data.</text>
</comment>
<reference evidence="1" key="1">
    <citation type="submission" date="2019-08" db="EMBL/GenBank/DDBJ databases">
        <authorList>
            <person name="Kucharzyk K."/>
            <person name="Murdoch R.W."/>
            <person name="Higgins S."/>
            <person name="Loffler F."/>
        </authorList>
    </citation>
    <scope>NUCLEOTIDE SEQUENCE</scope>
</reference>
<accession>A0A644YUL6</accession>